<name>A0A1F6CJD3_9BACT</name>
<dbReference type="EMBL" id="MFKW01000079">
    <property type="protein sequence ID" value="OGG49208.1"/>
    <property type="molecule type" value="Genomic_DNA"/>
</dbReference>
<reference evidence="1 2" key="1">
    <citation type="journal article" date="2016" name="Nat. Commun.">
        <title>Thousands of microbial genomes shed light on interconnected biogeochemical processes in an aquifer system.</title>
        <authorList>
            <person name="Anantharaman K."/>
            <person name="Brown C.T."/>
            <person name="Hug L.A."/>
            <person name="Sharon I."/>
            <person name="Castelle C.J."/>
            <person name="Probst A.J."/>
            <person name="Thomas B.C."/>
            <person name="Singh A."/>
            <person name="Wilkins M.J."/>
            <person name="Karaoz U."/>
            <person name="Brodie E.L."/>
            <person name="Williams K.H."/>
            <person name="Hubbard S.S."/>
            <person name="Banfield J.F."/>
        </authorList>
    </citation>
    <scope>NUCLEOTIDE SEQUENCE [LARGE SCALE GENOMIC DNA]</scope>
</reference>
<proteinExistence type="predicted"/>
<protein>
    <submittedName>
        <fullName evidence="1">Uncharacterized protein</fullName>
    </submittedName>
</protein>
<accession>A0A1F6CJD3</accession>
<evidence type="ECO:0000313" key="1">
    <source>
        <dbReference type="EMBL" id="OGG49208.1"/>
    </source>
</evidence>
<sequence>MIREPDFRRSKVEQLPNGWQKISALGKEFKDFDQIQDRISRETEVDFWGDGTKRKTQVIDGFEDVLREPIGQGFGGFYNTNFTVEQLTFALSRASHPAITKLLSENDSITSAEAIKFLRQESVLRGLKIIDIGCSQVPAFAVAAGALGADAYTVDAQDINPEYKRLLKGHIVLDLNAEHAAEILRKETGGELDLVTESVLGAGRNAPRNLKAPNSATVIKIADTLLKKGGYLYSATVDRELGSALKKVE</sequence>
<evidence type="ECO:0000313" key="2">
    <source>
        <dbReference type="Proteomes" id="UP000176445"/>
    </source>
</evidence>
<dbReference type="Proteomes" id="UP000176445">
    <property type="component" value="Unassembled WGS sequence"/>
</dbReference>
<gene>
    <name evidence="1" type="ORF">A2704_04995</name>
</gene>
<comment type="caution">
    <text evidence="1">The sequence shown here is derived from an EMBL/GenBank/DDBJ whole genome shotgun (WGS) entry which is preliminary data.</text>
</comment>
<organism evidence="1 2">
    <name type="scientific">Candidatus Kaiserbacteria bacterium RIFCSPHIGHO2_01_FULL_54_36b</name>
    <dbReference type="NCBI Taxonomy" id="1798483"/>
    <lineage>
        <taxon>Bacteria</taxon>
        <taxon>Candidatus Kaiseribacteriota</taxon>
    </lineage>
</organism>
<dbReference type="AlphaFoldDB" id="A0A1F6CJD3"/>